<evidence type="ECO:0000256" key="11">
    <source>
        <dbReference type="SAM" id="MobiDB-lite"/>
    </source>
</evidence>
<organism evidence="14 15">
    <name type="scientific">Thlaspi arvense</name>
    <name type="common">Field penny-cress</name>
    <dbReference type="NCBI Taxonomy" id="13288"/>
    <lineage>
        <taxon>Eukaryota</taxon>
        <taxon>Viridiplantae</taxon>
        <taxon>Streptophyta</taxon>
        <taxon>Embryophyta</taxon>
        <taxon>Tracheophyta</taxon>
        <taxon>Spermatophyta</taxon>
        <taxon>Magnoliopsida</taxon>
        <taxon>eudicotyledons</taxon>
        <taxon>Gunneridae</taxon>
        <taxon>Pentapetalae</taxon>
        <taxon>rosids</taxon>
        <taxon>malvids</taxon>
        <taxon>Brassicales</taxon>
        <taxon>Brassicaceae</taxon>
        <taxon>Thlaspideae</taxon>
        <taxon>Thlaspi</taxon>
    </lineage>
</organism>
<dbReference type="Proteomes" id="UP000836841">
    <property type="component" value="Chromosome 6"/>
</dbReference>
<dbReference type="Gene3D" id="3.40.50.720">
    <property type="entry name" value="NAD(P)-binding Rossmann-like Domain"/>
    <property type="match status" value="1"/>
</dbReference>
<dbReference type="FunFam" id="3.40.50.300:FF:001301">
    <property type="entry name" value="Structural maintenance of chromosomes 5"/>
    <property type="match status" value="1"/>
</dbReference>
<dbReference type="GO" id="GO:0005524">
    <property type="term" value="F:ATP binding"/>
    <property type="evidence" value="ECO:0007669"/>
    <property type="project" value="UniProtKB-KW"/>
</dbReference>
<feature type="domain" description="Rad50/SbcC-type AAA" evidence="13">
    <location>
        <begin position="313"/>
        <end position="555"/>
    </location>
</feature>
<feature type="region of interest" description="Disordered" evidence="11">
    <location>
        <begin position="964"/>
        <end position="983"/>
    </location>
</feature>
<dbReference type="FunFam" id="3.40.50.300:FF:003225">
    <property type="entry name" value="Structural maintenance of chromosomes protein 5"/>
    <property type="match status" value="1"/>
</dbReference>
<evidence type="ECO:0000259" key="13">
    <source>
        <dbReference type="Pfam" id="PF13476"/>
    </source>
</evidence>
<feature type="compositionally biased region" description="Basic and acidic residues" evidence="11">
    <location>
        <begin position="964"/>
        <end position="979"/>
    </location>
</feature>
<dbReference type="InterPro" id="IPR016040">
    <property type="entry name" value="NAD(P)-bd_dom"/>
</dbReference>
<dbReference type="InterPro" id="IPR036291">
    <property type="entry name" value="NAD(P)-bd_dom_sf"/>
</dbReference>
<dbReference type="Gene3D" id="3.40.50.300">
    <property type="entry name" value="P-loop containing nucleotide triphosphate hydrolases"/>
    <property type="match status" value="2"/>
</dbReference>
<gene>
    <name evidence="14" type="ORF">TAV2_LOCUS20271</name>
</gene>
<comment type="similarity">
    <text evidence="3">Belongs to the SMC family. SMC5 subfamily.</text>
</comment>
<evidence type="ECO:0000256" key="8">
    <source>
        <dbReference type="ARBA" id="ARBA00023054"/>
    </source>
</evidence>
<keyword evidence="15" id="KW-1185">Reference proteome</keyword>
<evidence type="ECO:0000256" key="2">
    <source>
        <dbReference type="ARBA" id="ARBA00004286"/>
    </source>
</evidence>
<protein>
    <recommendedName>
        <fullName evidence="4">Structural maintenance of chromosomes protein 5</fullName>
    </recommendedName>
</protein>
<dbReference type="PANTHER" id="PTHR45916:SF1">
    <property type="entry name" value="STRUCTURAL MAINTENANCE OF CHROMOSOMES PROTEIN 5"/>
    <property type="match status" value="1"/>
</dbReference>
<evidence type="ECO:0000256" key="10">
    <source>
        <dbReference type="SAM" id="Coils"/>
    </source>
</evidence>
<evidence type="ECO:0000256" key="5">
    <source>
        <dbReference type="ARBA" id="ARBA00022454"/>
    </source>
</evidence>
<evidence type="ECO:0000256" key="1">
    <source>
        <dbReference type="ARBA" id="ARBA00004123"/>
    </source>
</evidence>
<dbReference type="GO" id="GO:0005634">
    <property type="term" value="C:nucleus"/>
    <property type="evidence" value="ECO:0007669"/>
    <property type="project" value="UniProtKB-SubCell"/>
</dbReference>
<dbReference type="GO" id="GO:0030915">
    <property type="term" value="C:Smc5-Smc6 complex"/>
    <property type="evidence" value="ECO:0007669"/>
    <property type="project" value="TreeGrafter"/>
</dbReference>
<evidence type="ECO:0000256" key="9">
    <source>
        <dbReference type="ARBA" id="ARBA00023242"/>
    </source>
</evidence>
<dbReference type="SUPFAM" id="SSF51735">
    <property type="entry name" value="NAD(P)-binding Rossmann-fold domains"/>
    <property type="match status" value="1"/>
</dbReference>
<dbReference type="InterPro" id="IPR027417">
    <property type="entry name" value="P-loop_NTPase"/>
</dbReference>
<keyword evidence="7" id="KW-0067">ATP-binding</keyword>
<dbReference type="GO" id="GO:0003697">
    <property type="term" value="F:single-stranded DNA binding"/>
    <property type="evidence" value="ECO:0007669"/>
    <property type="project" value="TreeGrafter"/>
</dbReference>
<keyword evidence="9" id="KW-0539">Nucleus</keyword>
<name>A0AAU9SWF3_THLAR</name>
<accession>A0AAU9SWF3</accession>
<proteinExistence type="inferred from homology"/>
<dbReference type="PANTHER" id="PTHR45916">
    <property type="entry name" value="STRUCTURAL MAINTENANCE OF CHROMOSOMES PROTEIN 5"/>
    <property type="match status" value="1"/>
</dbReference>
<keyword evidence="5" id="KW-0158">Chromosome</keyword>
<keyword evidence="8 10" id="KW-0175">Coiled coil</keyword>
<dbReference type="EMBL" id="OU466862">
    <property type="protein sequence ID" value="CAH2072643.1"/>
    <property type="molecule type" value="Genomic_DNA"/>
</dbReference>
<evidence type="ECO:0000313" key="15">
    <source>
        <dbReference type="Proteomes" id="UP000836841"/>
    </source>
</evidence>
<dbReference type="GO" id="GO:0000724">
    <property type="term" value="P:double-strand break repair via homologous recombination"/>
    <property type="evidence" value="ECO:0007669"/>
    <property type="project" value="TreeGrafter"/>
</dbReference>
<dbReference type="Pfam" id="PF13460">
    <property type="entry name" value="NAD_binding_10"/>
    <property type="match status" value="1"/>
</dbReference>
<keyword evidence="6" id="KW-0547">Nucleotide-binding</keyword>
<feature type="coiled-coil region" evidence="10">
    <location>
        <begin position="1032"/>
        <end position="1059"/>
    </location>
</feature>
<feature type="domain" description="NAD(P)-binding" evidence="12">
    <location>
        <begin position="56"/>
        <end position="200"/>
    </location>
</feature>
<evidence type="ECO:0000256" key="3">
    <source>
        <dbReference type="ARBA" id="ARBA00010171"/>
    </source>
</evidence>
<dbReference type="Pfam" id="PF13476">
    <property type="entry name" value="AAA_23"/>
    <property type="match status" value="1"/>
</dbReference>
<evidence type="ECO:0000259" key="12">
    <source>
        <dbReference type="Pfam" id="PF13460"/>
    </source>
</evidence>
<dbReference type="SUPFAM" id="SSF52540">
    <property type="entry name" value="P-loop containing nucleoside triphosphate hydrolases"/>
    <property type="match status" value="2"/>
</dbReference>
<reference evidence="14 15" key="1">
    <citation type="submission" date="2022-03" db="EMBL/GenBank/DDBJ databases">
        <authorList>
            <person name="Nunn A."/>
            <person name="Chopra R."/>
            <person name="Nunn A."/>
            <person name="Contreras Garrido A."/>
        </authorList>
    </citation>
    <scope>NUCLEOTIDE SEQUENCE [LARGE SCALE GENOMIC DNA]</scope>
</reference>
<feature type="coiled-coil region" evidence="10">
    <location>
        <begin position="480"/>
        <end position="720"/>
    </location>
</feature>
<dbReference type="InterPro" id="IPR038729">
    <property type="entry name" value="Rad50/SbcC_AAA"/>
</dbReference>
<evidence type="ECO:0000256" key="4">
    <source>
        <dbReference type="ARBA" id="ARBA00018687"/>
    </source>
</evidence>
<evidence type="ECO:0000256" key="7">
    <source>
        <dbReference type="ARBA" id="ARBA00022840"/>
    </source>
</evidence>
<dbReference type="GO" id="GO:0016887">
    <property type="term" value="F:ATP hydrolysis activity"/>
    <property type="evidence" value="ECO:0007669"/>
    <property type="project" value="InterPro"/>
</dbReference>
<evidence type="ECO:0000313" key="14">
    <source>
        <dbReference type="EMBL" id="CAH2072643.1"/>
    </source>
</evidence>
<sequence length="1339" mass="152440">MRVEKHTTMFRSLVRTRSQASSSVVTMSSITQRGSERLLSETAGSHPRDNKILVLGGNGYVGSHICKEALRQGFSVSSLSRSGRSSLHDSWVSDVTWHQGDLLSPDSLRPALEGITSVISCVGGFGSNSHMFKINGTANINAVKAAAEQGVKRFVYISAADFGLINKLIRGYFEGKRATEAEILDKFGNRGTVLRPGFIHGTRQVGSIKLPLSLIGAPLEMVLKLFPKEVTKVPVIGPLLIPPVNVKSVAGTAVKAAVDPDFASGVVDVYRILQHVMGLCWRDEIVTMSERRAKRPKISRGEDDFLPGNIIEIELHNFMTFNHLVCKPGSRLNLVIGPNGSGKSSLVCAIALCLGGEPQLLGRATSVGAYVKRGEDSGYVKISLRGNTRDENFTIFRKIDTRNKSEWMFNGHASSKREVVEIIHKFNIQVNNLTQFLPQDRVCEFAKLTPVQLLEETEKAVGDPQLPVHHRELVEKSRELKQLERAVAKNGETLTQLKALVDEQEKDVERVRQRELFLAKVDSMKKKLPWLKYDKKKAEYKDAKKKMDEAKKKMDEAAVHLNSMKEPIQKQKKERAEMDSKCKKVKNLLDANGNKRSDLLEKENEAEARVVATYKELEELKKREEHRQERIQKASEDLIAAERELQNLPVYEPPLAKLEELKSQVTELRHNINRKKNHKEDNERLLSQKRYTLRQCIDKLKEMENANNKLLNALQRSGADKIYEAYQWVQQNRHEFKKEVYGPILLEVNVPSREYACYLEGHIPNYAWRSFVTQDPEDRDLLVRNLKRFNVPIINYADDGSNSKAPFHISDEMRSLGIHSRLDQIFDAPDAIKAVLTSQFGLEYSFIGSKLTDQRAEEVSKLGVTDFWTPDNHYRWSSSRYGGHTSASVDSVYPSRLLLCGVDAGEIEKQRSRKEELEDSVSSIEETYKSLQTEQRLLEEEAAKLHKEREEIINVSHLEKKKRRELESRYQQRKTKLESLEQEEDMDASVAKLTEQASRANADRYAYAINLKKLLVEASAYKWSYAEKHMASIELERKIRESEINIKQYEKAAQQSSLNVEYCKKEFEGKQLQLAAAKREAESIAEMTPELKKEFIEMPTTIEELEAAIQDNISQANSILFVNQNILQEYEHRQSQIETISTKLEADKSDLSRCLKEIDSLKEKWLPTLRRLVTQINETFSHNFQEMAVAGEVSLDERDTDFDQYGIHIKVKFRESGQLQVLSSHHQSGGERSVSTILYLVSLQDLTNCPFRVVDEINQGMDPVNERKMFQQLVRAASQPNTPQCFLLTPKLLPELEYSEACSILNIMNGPWIQQPSQVWSFGDSWGNLMRRTEASQCS</sequence>
<evidence type="ECO:0000256" key="6">
    <source>
        <dbReference type="ARBA" id="ARBA00022741"/>
    </source>
</evidence>
<comment type="subcellular location">
    <subcellularLocation>
        <location evidence="2">Chromosome</location>
    </subcellularLocation>
    <subcellularLocation>
        <location evidence="1">Nucleus</location>
    </subcellularLocation>
</comment>